<keyword evidence="3" id="KW-1133">Transmembrane helix</keyword>
<feature type="compositionally biased region" description="Low complexity" evidence="2">
    <location>
        <begin position="427"/>
        <end position="439"/>
    </location>
</feature>
<proteinExistence type="predicted"/>
<feature type="transmembrane region" description="Helical" evidence="3">
    <location>
        <begin position="511"/>
        <end position="534"/>
    </location>
</feature>
<feature type="compositionally biased region" description="Low complexity" evidence="2">
    <location>
        <begin position="642"/>
        <end position="655"/>
    </location>
</feature>
<feature type="region of interest" description="Disordered" evidence="2">
    <location>
        <begin position="427"/>
        <end position="449"/>
    </location>
</feature>
<evidence type="ECO:0000256" key="2">
    <source>
        <dbReference type="SAM" id="MobiDB-lite"/>
    </source>
</evidence>
<keyword evidence="3" id="KW-0812">Transmembrane</keyword>
<gene>
    <name evidence="4" type="ORF">OKIOD_LOCUS3643</name>
</gene>
<organism evidence="4 5">
    <name type="scientific">Oikopleura dioica</name>
    <name type="common">Tunicate</name>
    <dbReference type="NCBI Taxonomy" id="34765"/>
    <lineage>
        <taxon>Eukaryota</taxon>
        <taxon>Metazoa</taxon>
        <taxon>Chordata</taxon>
        <taxon>Tunicata</taxon>
        <taxon>Appendicularia</taxon>
        <taxon>Copelata</taxon>
        <taxon>Oikopleuridae</taxon>
        <taxon>Oikopleura</taxon>
    </lineage>
</organism>
<reference evidence="4 5" key="1">
    <citation type="submission" date="2021-04" db="EMBL/GenBank/DDBJ databases">
        <authorList>
            <person name="Bliznina A."/>
        </authorList>
    </citation>
    <scope>NUCLEOTIDE SEQUENCE [LARGE SCALE GENOMIC DNA]</scope>
</reference>
<keyword evidence="5" id="KW-1185">Reference proteome</keyword>
<evidence type="ECO:0000256" key="1">
    <source>
        <dbReference type="SAM" id="Coils"/>
    </source>
</evidence>
<evidence type="ECO:0000313" key="4">
    <source>
        <dbReference type="EMBL" id="CAG5089098.1"/>
    </source>
</evidence>
<sequence length="807" mass="87825">MARKATKKSTATVKRCGNAGRVEKPRADNDQTFLESPDALPRMVDESDVPRRFRRHLDFDAPVGDVGADETILVSGNVEGDETLVDMDECLDEDAILRTQVLLNDVEQEERETRDEFEAGVFANRQREGNFLEESRFHRPGDNPERDHFYHRIDDLSSLSVAGSEHGDPELAKRKAAHVDVTYGVFTKDPEKTNTEVLRYKDWKNDVATPWLFAPISNRMGRTTYGYMHYDSCINRVPDKLTRAVNILEQVLANRNKELAALIAELEFEETAIFLETSEFVFNLKNGEYGHAQVSASPLRVTGRRPDDLPALFKVKKTGAQAFSNNYRLGQILGLQPLVTSAITEILVAADERIAQPLHFDLYQSGERRLSTLLTSSNLFVRELHEIIRESMPLHPSFTRMTSTAASHEEHAAQTSEVLGAELATGGATTTTAAPGSTLPETTHFESPLSPVSQRLLTEKPTSLAPPQPVNVAGGAVLSMPTTTARIPAPTRAPTTTTTEIKTMFGCTPRFDIGCLAVACATAAIAAVAIYILIAASRACLPSTYGIGWPGNNPRNGAQTPPVIQEPEDELLRIRRSYLVDDRRVRRSLTDECKEVGNICDCQCAFAVDNGRWSISLSQSPPSLNGNDVSEAEEGANMDDASSTSAPSTTSTVSTKWATNSDFTSISKQPGFQGLLDANRRIEEDFGDAGFHEPRSSPFDMVDELAEMVDELVLDGDDADTGVIEAANEQDEPVDVAGDEATVGPTAALVEASADGVEASADGVEASVVEYVDDNEDASEEGSGENNLRSDPSTRQATEPAATIVTL</sequence>
<feature type="compositionally biased region" description="Polar residues" evidence="2">
    <location>
        <begin position="784"/>
        <end position="797"/>
    </location>
</feature>
<dbReference type="Proteomes" id="UP001158576">
    <property type="component" value="Chromosome PAR"/>
</dbReference>
<feature type="region of interest" description="Disordered" evidence="2">
    <location>
        <begin position="618"/>
        <end position="655"/>
    </location>
</feature>
<keyword evidence="1" id="KW-0175">Coiled coil</keyword>
<feature type="region of interest" description="Disordered" evidence="2">
    <location>
        <begin position="770"/>
        <end position="807"/>
    </location>
</feature>
<feature type="compositionally biased region" description="Acidic residues" evidence="2">
    <location>
        <begin position="771"/>
        <end position="783"/>
    </location>
</feature>
<feature type="region of interest" description="Disordered" evidence="2">
    <location>
        <begin position="1"/>
        <end position="40"/>
    </location>
</feature>
<feature type="coiled-coil region" evidence="1">
    <location>
        <begin position="245"/>
        <end position="272"/>
    </location>
</feature>
<evidence type="ECO:0000313" key="5">
    <source>
        <dbReference type="Proteomes" id="UP001158576"/>
    </source>
</evidence>
<accession>A0ABN7RYP0</accession>
<name>A0ABN7RYP0_OIKDI</name>
<dbReference type="EMBL" id="OU015568">
    <property type="protein sequence ID" value="CAG5089098.1"/>
    <property type="molecule type" value="Genomic_DNA"/>
</dbReference>
<evidence type="ECO:0000256" key="3">
    <source>
        <dbReference type="SAM" id="Phobius"/>
    </source>
</evidence>
<feature type="compositionally biased region" description="Polar residues" evidence="2">
    <location>
        <begin position="618"/>
        <end position="628"/>
    </location>
</feature>
<keyword evidence="3" id="KW-0472">Membrane</keyword>
<protein>
    <submittedName>
        <fullName evidence="4">Oidioi.mRNA.OKI2018_I69.PAR.g12085.t1.cds</fullName>
    </submittedName>
</protein>